<feature type="domain" description="PTS EIIA type-2" evidence="8">
    <location>
        <begin position="77"/>
        <end position="221"/>
    </location>
</feature>
<comment type="caution">
    <text evidence="9">The sequence shown here is derived from an EMBL/GenBank/DDBJ whole genome shotgun (WGS) entry which is preliminary data.</text>
</comment>
<evidence type="ECO:0000256" key="3">
    <source>
        <dbReference type="ARBA" id="ARBA00022692"/>
    </source>
</evidence>
<feature type="compositionally biased region" description="Basic and acidic residues" evidence="6">
    <location>
        <begin position="8"/>
        <end position="21"/>
    </location>
</feature>
<protein>
    <recommendedName>
        <fullName evidence="8">PTS EIIA type-2 domain-containing protein</fullName>
    </recommendedName>
</protein>
<dbReference type="SUPFAM" id="SSF55804">
    <property type="entry name" value="Phoshotransferase/anion transport protein"/>
    <property type="match status" value="1"/>
</dbReference>
<keyword evidence="2" id="KW-0813">Transport</keyword>
<feature type="transmembrane region" description="Helical" evidence="7">
    <location>
        <begin position="325"/>
        <end position="344"/>
    </location>
</feature>
<dbReference type="Gene3D" id="3.40.930.10">
    <property type="entry name" value="Mannitol-specific EII, Chain A"/>
    <property type="match status" value="1"/>
</dbReference>
<feature type="transmembrane region" description="Helical" evidence="7">
    <location>
        <begin position="407"/>
        <end position="437"/>
    </location>
</feature>
<keyword evidence="5 7" id="KW-0472">Membrane</keyword>
<evidence type="ECO:0000256" key="7">
    <source>
        <dbReference type="SAM" id="Phobius"/>
    </source>
</evidence>
<keyword evidence="4 7" id="KW-1133">Transmembrane helix</keyword>
<dbReference type="InterPro" id="IPR002178">
    <property type="entry name" value="PTS_EIIA_type-2_dom"/>
</dbReference>
<evidence type="ECO:0000313" key="9">
    <source>
        <dbReference type="EMBL" id="MBM3332115.1"/>
    </source>
</evidence>
<feature type="transmembrane region" description="Helical" evidence="7">
    <location>
        <begin position="594"/>
        <end position="615"/>
    </location>
</feature>
<dbReference type="InterPro" id="IPR016152">
    <property type="entry name" value="PTrfase/Anion_transptr"/>
</dbReference>
<dbReference type="CDD" id="cd00211">
    <property type="entry name" value="PTS_IIA_fru"/>
    <property type="match status" value="1"/>
</dbReference>
<dbReference type="Pfam" id="PF03600">
    <property type="entry name" value="CitMHS"/>
    <property type="match status" value="1"/>
</dbReference>
<dbReference type="EMBL" id="VGIR01000061">
    <property type="protein sequence ID" value="MBM3332115.1"/>
    <property type="molecule type" value="Genomic_DNA"/>
</dbReference>
<proteinExistence type="predicted"/>
<feature type="transmembrane region" description="Helical" evidence="7">
    <location>
        <begin position="649"/>
        <end position="675"/>
    </location>
</feature>
<dbReference type="PROSITE" id="PS00372">
    <property type="entry name" value="PTS_EIIA_TYPE_2_HIS"/>
    <property type="match status" value="1"/>
</dbReference>
<accession>A0A938BRZ7</accession>
<name>A0A938BRZ7_UNCW3</name>
<feature type="transmembrane region" description="Helical" evidence="7">
    <location>
        <begin position="26"/>
        <end position="49"/>
    </location>
</feature>
<feature type="transmembrane region" description="Helical" evidence="7">
    <location>
        <begin position="555"/>
        <end position="574"/>
    </location>
</feature>
<comment type="subcellular location">
    <subcellularLocation>
        <location evidence="1">Membrane</location>
        <topology evidence="1">Multi-pass membrane protein</topology>
    </subcellularLocation>
</comment>
<evidence type="ECO:0000313" key="10">
    <source>
        <dbReference type="Proteomes" id="UP000779900"/>
    </source>
</evidence>
<dbReference type="AlphaFoldDB" id="A0A938BRZ7"/>
<feature type="transmembrane region" description="Helical" evidence="7">
    <location>
        <begin position="526"/>
        <end position="543"/>
    </location>
</feature>
<dbReference type="PANTHER" id="PTHR43568:SF1">
    <property type="entry name" value="P PROTEIN"/>
    <property type="match status" value="1"/>
</dbReference>
<gene>
    <name evidence="9" type="ORF">FJY68_09770</name>
</gene>
<dbReference type="Pfam" id="PF00359">
    <property type="entry name" value="PTS_EIIA_2"/>
    <property type="match status" value="1"/>
</dbReference>
<organism evidence="9 10">
    <name type="scientific">candidate division WOR-3 bacterium</name>
    <dbReference type="NCBI Taxonomy" id="2052148"/>
    <lineage>
        <taxon>Bacteria</taxon>
        <taxon>Bacteria division WOR-3</taxon>
    </lineage>
</organism>
<dbReference type="InterPro" id="IPR004680">
    <property type="entry name" value="Cit_transptr-like_dom"/>
</dbReference>
<evidence type="ECO:0000256" key="1">
    <source>
        <dbReference type="ARBA" id="ARBA00004141"/>
    </source>
</evidence>
<feature type="transmembrane region" description="Helical" evidence="7">
    <location>
        <begin position="497"/>
        <end position="514"/>
    </location>
</feature>
<reference evidence="9" key="1">
    <citation type="submission" date="2019-03" db="EMBL/GenBank/DDBJ databases">
        <title>Lake Tanganyika Metagenome-Assembled Genomes (MAGs).</title>
        <authorList>
            <person name="Tran P."/>
        </authorList>
    </citation>
    <scope>NUCLEOTIDE SEQUENCE</scope>
    <source>
        <strain evidence="9">K_DeepCast_150m_m2_040</strain>
    </source>
</reference>
<evidence type="ECO:0000256" key="6">
    <source>
        <dbReference type="SAM" id="MobiDB-lite"/>
    </source>
</evidence>
<feature type="transmembrane region" description="Helical" evidence="7">
    <location>
        <begin position="283"/>
        <end position="313"/>
    </location>
</feature>
<feature type="region of interest" description="Disordered" evidence="6">
    <location>
        <begin position="1"/>
        <end position="21"/>
    </location>
</feature>
<keyword evidence="3 7" id="KW-0812">Transmembrane</keyword>
<feature type="transmembrane region" description="Helical" evidence="7">
    <location>
        <begin position="364"/>
        <end position="395"/>
    </location>
</feature>
<sequence length="719" mass="78154">MGQTYPKPDIESHEDTKQDETEHRSFALTSFVTFVLSWLNVGSGTYCSVDWRRLGGMILPQCRGAVPPQAPMVKLSQFVRSDLACDVPRASSQAEVFGLVAARLAEKGVIQDRAELVRELVRRETQGSTGVGHGVALPHAMLADATQVSVAVVRLGTALDWEAIDHEPVKLLVVIVAPSGQRDEYLPVLAEIARSLNQPEVREAALKAKDARHATQAIVHPPHESLFMRNRRLVFFICAVALIYTTAHLLLPRIRLPADGIYAAPEYAKFNEPHWLFNQELTITLFLAMVIGSLLFWRYHVAIAAVSLGTLLIAGVMDLETTVRFMSMPTILFIMSMMVVVRWLQNIGVFRFVVAKAIERVRGVPWLLLLTLMAFSVLLGGLADEVSAILVTFGLAQEVAKRTKTPLIPYLLSLVFATNVGSAITLVGNPIGVYIAFAGGLSFEDFLRWATPVSAIAAVITAGICLLLYRKQFFGKRYDLDLRVLERSTENMDFARLRTGIITFFITVVLIALHRRLEIMLHLHEGTVLVAIALMVVGFIVFSEQDKGRLLIERGIDWWTLVFLMCLFANAACLEYTGVAAKTGHVILGLAQQLAGAGAAPSAVTGAAAVLVLWLSGLSSGFADNLPVVAALVPVVKDLVRSGLPHASVLWWALLFGGCFGGNLTAIGSTANLVAVGVYEKAAGKSVGFWQWLKYGAIIMGASLAVATAALLLQVKLAP</sequence>
<evidence type="ECO:0000259" key="8">
    <source>
        <dbReference type="PROSITE" id="PS51094"/>
    </source>
</evidence>
<dbReference type="PANTHER" id="PTHR43568">
    <property type="entry name" value="P PROTEIN"/>
    <property type="match status" value="1"/>
</dbReference>
<dbReference type="Proteomes" id="UP000779900">
    <property type="component" value="Unassembled WGS sequence"/>
</dbReference>
<dbReference type="GO" id="GO:0055085">
    <property type="term" value="P:transmembrane transport"/>
    <property type="evidence" value="ECO:0007669"/>
    <property type="project" value="InterPro"/>
</dbReference>
<dbReference type="PROSITE" id="PS51094">
    <property type="entry name" value="PTS_EIIA_TYPE_2"/>
    <property type="match status" value="1"/>
</dbReference>
<feature type="transmembrane region" description="Helical" evidence="7">
    <location>
        <begin position="449"/>
        <end position="469"/>
    </location>
</feature>
<dbReference type="GO" id="GO:0016020">
    <property type="term" value="C:membrane"/>
    <property type="evidence" value="ECO:0007669"/>
    <property type="project" value="UniProtKB-SubCell"/>
</dbReference>
<feature type="transmembrane region" description="Helical" evidence="7">
    <location>
        <begin position="233"/>
        <end position="251"/>
    </location>
</feature>
<evidence type="ECO:0000256" key="5">
    <source>
        <dbReference type="ARBA" id="ARBA00023136"/>
    </source>
</evidence>
<evidence type="ECO:0000256" key="2">
    <source>
        <dbReference type="ARBA" id="ARBA00022448"/>
    </source>
</evidence>
<dbReference type="InterPro" id="IPR051475">
    <property type="entry name" value="Diverse_Ion_Transporter"/>
</dbReference>
<feature type="transmembrane region" description="Helical" evidence="7">
    <location>
        <begin position="695"/>
        <end position="713"/>
    </location>
</feature>
<evidence type="ECO:0000256" key="4">
    <source>
        <dbReference type="ARBA" id="ARBA00022989"/>
    </source>
</evidence>